<protein>
    <submittedName>
        <fullName evidence="2">Glycoside hydrolase family 71 protein</fullName>
    </submittedName>
</protein>
<dbReference type="OrthoDB" id="3257981at2759"/>
<dbReference type="EMBL" id="KN880754">
    <property type="protein sequence ID" value="KIY62723.1"/>
    <property type="molecule type" value="Genomic_DNA"/>
</dbReference>
<dbReference type="Gene3D" id="3.20.20.80">
    <property type="entry name" value="Glycosidases"/>
    <property type="match status" value="1"/>
</dbReference>
<reference evidence="2 3" key="1">
    <citation type="journal article" date="2015" name="Fungal Genet. Biol.">
        <title>Evolution of novel wood decay mechanisms in Agaricales revealed by the genome sequences of Fistulina hepatica and Cylindrobasidium torrendii.</title>
        <authorList>
            <person name="Floudas D."/>
            <person name="Held B.W."/>
            <person name="Riley R."/>
            <person name="Nagy L.G."/>
            <person name="Koehler G."/>
            <person name="Ransdell A.S."/>
            <person name="Younus H."/>
            <person name="Chow J."/>
            <person name="Chiniquy J."/>
            <person name="Lipzen A."/>
            <person name="Tritt A."/>
            <person name="Sun H."/>
            <person name="Haridas S."/>
            <person name="LaButti K."/>
            <person name="Ohm R.A."/>
            <person name="Kues U."/>
            <person name="Blanchette R.A."/>
            <person name="Grigoriev I.V."/>
            <person name="Minto R.E."/>
            <person name="Hibbett D.S."/>
        </authorList>
    </citation>
    <scope>NUCLEOTIDE SEQUENCE [LARGE SCALE GENOMIC DNA]</scope>
    <source>
        <strain evidence="2 3">FP15055 ss-10</strain>
    </source>
</reference>
<accession>A0A0D7AWI4</accession>
<dbReference type="Proteomes" id="UP000054007">
    <property type="component" value="Unassembled WGS sequence"/>
</dbReference>
<keyword evidence="1" id="KW-0732">Signal</keyword>
<dbReference type="STRING" id="1314674.A0A0D7AWI4"/>
<dbReference type="CDD" id="cd11577">
    <property type="entry name" value="GH71"/>
    <property type="match status" value="1"/>
</dbReference>
<feature type="chain" id="PRO_5002316440" evidence="1">
    <location>
        <begin position="23"/>
        <end position="440"/>
    </location>
</feature>
<keyword evidence="3" id="KW-1185">Reference proteome</keyword>
<dbReference type="GO" id="GO:0051118">
    <property type="term" value="F:glucan endo-1,3-alpha-glucosidase activity"/>
    <property type="evidence" value="ECO:0007669"/>
    <property type="project" value="InterPro"/>
</dbReference>
<evidence type="ECO:0000313" key="2">
    <source>
        <dbReference type="EMBL" id="KIY62723.1"/>
    </source>
</evidence>
<evidence type="ECO:0000313" key="3">
    <source>
        <dbReference type="Proteomes" id="UP000054007"/>
    </source>
</evidence>
<name>A0A0D7AWI4_9AGAR</name>
<gene>
    <name evidence="2" type="ORF">CYLTODRAFT_494446</name>
</gene>
<dbReference type="Pfam" id="PF03659">
    <property type="entry name" value="Glyco_hydro_71"/>
    <property type="match status" value="1"/>
</dbReference>
<evidence type="ECO:0000256" key="1">
    <source>
        <dbReference type="SAM" id="SignalP"/>
    </source>
</evidence>
<feature type="signal peptide" evidence="1">
    <location>
        <begin position="1"/>
        <end position="22"/>
    </location>
</feature>
<organism evidence="2 3">
    <name type="scientific">Cylindrobasidium torrendii FP15055 ss-10</name>
    <dbReference type="NCBI Taxonomy" id="1314674"/>
    <lineage>
        <taxon>Eukaryota</taxon>
        <taxon>Fungi</taxon>
        <taxon>Dikarya</taxon>
        <taxon>Basidiomycota</taxon>
        <taxon>Agaricomycotina</taxon>
        <taxon>Agaricomycetes</taxon>
        <taxon>Agaricomycetidae</taxon>
        <taxon>Agaricales</taxon>
        <taxon>Marasmiineae</taxon>
        <taxon>Physalacriaceae</taxon>
        <taxon>Cylindrobasidium</taxon>
    </lineage>
</organism>
<dbReference type="AlphaFoldDB" id="A0A0D7AWI4"/>
<sequence>MRSFTTLTGLAILLSTATPSYAALKDVFAHYMIGGMEESQATEDVLQAKAIGIDAFALNVQNVVDSWAVNSIQWIFAAAEANDFKLFFSFDMAVKDDVSYFLDTFRNYSSTNAYYKHDNKPVISTFYGATLTFGSDTPNNGWQTHLRDALDTEIYFIPGFSNAPNGPTDFFSTYPVVDGVFSWDSAWPYEQDGNVNVSSKADEQYLSGAKDASKQFMMPISPVQYKHIADGQNWYRKGELNLGLRVGQVLSVAPDFVEIITWNDAGESHYIGPIWSKAIENSPIPAYTDGYDHAAWQNVFPPFIKAFKEGVTDLTQVVPTEGKVAGAFWYRPLLTTASCSGDSLGKPSNAASAEDAVNVALYLAEPGYTVTISSGGSVIAEYQAVQGLNAFFAPGIKTGGVTVEVKSGGNSLVSASSTVDVAADTDGTCNFNYQVVGLKA</sequence>
<proteinExistence type="predicted"/>
<keyword evidence="2" id="KW-0378">Hydrolase</keyword>
<dbReference type="InterPro" id="IPR005197">
    <property type="entry name" value="Glyco_hydro_71"/>
</dbReference>